<sequence length="293" mass="32798">MKTLLKVGIIFIIIGAISVTVFGLMAQPYLEEQMEYTDQAFDYEGSLFSRIDLSFYNNPVVIKPSTDDQIHIRFKTDQYEEITLTEDNQILSIVVTSDWWDQFRNPLHWFNFGNIMVNRTVTVELPSILYHLSVRTSNGAISLDDLSLESVILRTSNGRVSIENVSIPTVTMSSSNGKLYLKDVVSTTVDLDTSNGEIELINVEAYSIDAETSNGPINASRIDVEDFRVSTSNGAIELSIQGIFEDYKVKTKTSNGTVKIDGSTYGNDTYHTTKVPYVEAITSNGNIQIHFED</sequence>
<feature type="transmembrane region" description="Helical" evidence="1">
    <location>
        <begin position="7"/>
        <end position="30"/>
    </location>
</feature>
<keyword evidence="1" id="KW-0472">Membrane</keyword>
<dbReference type="Proteomes" id="UP001177160">
    <property type="component" value="Unassembled WGS sequence"/>
</dbReference>
<name>A0ABT2Y5G0_9MOLU</name>
<dbReference type="RefSeq" id="WP_263608138.1">
    <property type="nucleotide sequence ID" value="NZ_JAOVQM010000002.1"/>
</dbReference>
<dbReference type="EMBL" id="JAOVQM010000002">
    <property type="protein sequence ID" value="MCV2231984.1"/>
    <property type="molecule type" value="Genomic_DNA"/>
</dbReference>
<gene>
    <name evidence="3" type="ORF">N7548_03995</name>
</gene>
<evidence type="ECO:0000259" key="2">
    <source>
        <dbReference type="Pfam" id="PF13349"/>
    </source>
</evidence>
<protein>
    <submittedName>
        <fullName evidence="3">DUF4097 domain-containing protein</fullName>
    </submittedName>
</protein>
<keyword evidence="1" id="KW-1133">Transmembrane helix</keyword>
<dbReference type="Pfam" id="PF13349">
    <property type="entry name" value="DUF4097"/>
    <property type="match status" value="1"/>
</dbReference>
<reference evidence="3" key="1">
    <citation type="submission" date="2022-09" db="EMBL/GenBank/DDBJ databases">
        <title>Novel Mycoplasma species identified in domestic and wild animals.</title>
        <authorList>
            <person name="Volokhov D.V."/>
            <person name="Furtak V.A."/>
            <person name="Zagorodnyaya T.A."/>
        </authorList>
    </citation>
    <scope>NUCLEOTIDE SEQUENCE</scope>
    <source>
        <strain evidence="3">Oakley</strain>
    </source>
</reference>
<keyword evidence="4" id="KW-1185">Reference proteome</keyword>
<organism evidence="3 4">
    <name type="scientific">Paracholeplasma manati</name>
    <dbReference type="NCBI Taxonomy" id="591373"/>
    <lineage>
        <taxon>Bacteria</taxon>
        <taxon>Bacillati</taxon>
        <taxon>Mycoplasmatota</taxon>
        <taxon>Mollicutes</taxon>
        <taxon>Acholeplasmatales</taxon>
        <taxon>Acholeplasmataceae</taxon>
        <taxon>Paracholeplasma</taxon>
    </lineage>
</organism>
<proteinExistence type="predicted"/>
<feature type="domain" description="DUF4097" evidence="2">
    <location>
        <begin position="49"/>
        <end position="289"/>
    </location>
</feature>
<keyword evidence="1" id="KW-0812">Transmembrane</keyword>
<evidence type="ECO:0000256" key="1">
    <source>
        <dbReference type="SAM" id="Phobius"/>
    </source>
</evidence>
<accession>A0ABT2Y5G0</accession>
<evidence type="ECO:0000313" key="4">
    <source>
        <dbReference type="Proteomes" id="UP001177160"/>
    </source>
</evidence>
<dbReference type="PANTHER" id="PTHR34094:SF1">
    <property type="entry name" value="PROTEIN FAM185A"/>
    <property type="match status" value="1"/>
</dbReference>
<dbReference type="InterPro" id="IPR025164">
    <property type="entry name" value="Toastrack_DUF4097"/>
</dbReference>
<dbReference type="PANTHER" id="PTHR34094">
    <property type="match status" value="1"/>
</dbReference>
<comment type="caution">
    <text evidence="3">The sequence shown here is derived from an EMBL/GenBank/DDBJ whole genome shotgun (WGS) entry which is preliminary data.</text>
</comment>
<evidence type="ECO:0000313" key="3">
    <source>
        <dbReference type="EMBL" id="MCV2231984.1"/>
    </source>
</evidence>